<keyword evidence="3" id="KW-0862">Zinc</keyword>
<comment type="similarity">
    <text evidence="1 7">Belongs to the dwarfin/SMAD family.</text>
</comment>
<feature type="compositionally biased region" description="Pro residues" evidence="8">
    <location>
        <begin position="296"/>
        <end position="305"/>
    </location>
</feature>
<dbReference type="InterPro" id="IPR036578">
    <property type="entry name" value="SMAD_MH1_sf"/>
</dbReference>
<keyword evidence="7" id="KW-0963">Cytoplasm</keyword>
<feature type="domain" description="MH1" evidence="9">
    <location>
        <begin position="16"/>
        <end position="174"/>
    </location>
</feature>
<evidence type="ECO:0000256" key="5">
    <source>
        <dbReference type="ARBA" id="ARBA00023163"/>
    </source>
</evidence>
<dbReference type="GO" id="GO:0070411">
    <property type="term" value="F:I-SMAD binding"/>
    <property type="evidence" value="ECO:0007669"/>
    <property type="project" value="TreeGrafter"/>
</dbReference>
<reference evidence="11 12" key="1">
    <citation type="submission" date="2014-09" db="EMBL/GenBank/DDBJ databases">
        <authorList>
            <person name="Martin A.A."/>
        </authorList>
    </citation>
    <scope>NUCLEOTIDE SEQUENCE</scope>
    <source>
        <strain evidence="12">ED321</strain>
        <strain evidence="11">ED321 Heterogonic</strain>
    </source>
</reference>
<keyword evidence="6 7" id="KW-0539">Nucleus</keyword>
<dbReference type="Pfam" id="PF03165">
    <property type="entry name" value="MH1"/>
    <property type="match status" value="1"/>
</dbReference>
<evidence type="ECO:0000256" key="4">
    <source>
        <dbReference type="ARBA" id="ARBA00023015"/>
    </source>
</evidence>
<evidence type="ECO:0000313" key="13">
    <source>
        <dbReference type="WBParaSite" id="SRAE_2000150900.1"/>
    </source>
</evidence>
<evidence type="ECO:0000256" key="7">
    <source>
        <dbReference type="RuleBase" id="RU361195"/>
    </source>
</evidence>
<proteinExistence type="inferred from homology"/>
<dbReference type="OMA" id="GRDIKQC"/>
<dbReference type="EMBL" id="LN609529">
    <property type="protein sequence ID" value="CEF66843.1"/>
    <property type="molecule type" value="Genomic_DNA"/>
</dbReference>
<dbReference type="SMART" id="SM00523">
    <property type="entry name" value="DWA"/>
    <property type="match status" value="1"/>
</dbReference>
<dbReference type="GO" id="GO:0009653">
    <property type="term" value="P:anatomical structure morphogenesis"/>
    <property type="evidence" value="ECO:0007669"/>
    <property type="project" value="TreeGrafter"/>
</dbReference>
<dbReference type="Gene3D" id="2.60.200.10">
    <property type="match status" value="1"/>
</dbReference>
<dbReference type="PANTHER" id="PTHR13703">
    <property type="entry name" value="SMAD"/>
    <property type="match status" value="1"/>
</dbReference>
<evidence type="ECO:0000313" key="14">
    <source>
        <dbReference type="WormBase" id="SRAE_2000150900"/>
    </source>
</evidence>
<keyword evidence="5 7" id="KW-0804">Transcription</keyword>
<evidence type="ECO:0000256" key="6">
    <source>
        <dbReference type="ARBA" id="ARBA00023242"/>
    </source>
</evidence>
<keyword evidence="2" id="KW-0479">Metal-binding</keyword>
<dbReference type="InterPro" id="IPR003619">
    <property type="entry name" value="MAD_homology1_Dwarfin-type"/>
</dbReference>
<evidence type="ECO:0000256" key="8">
    <source>
        <dbReference type="SAM" id="MobiDB-lite"/>
    </source>
</evidence>
<dbReference type="Proteomes" id="UP000035682">
    <property type="component" value="Unplaced"/>
</dbReference>
<evidence type="ECO:0000313" key="11">
    <source>
        <dbReference type="EMBL" id="CEF66843.1"/>
    </source>
</evidence>
<comment type="subcellular location">
    <subcellularLocation>
        <location evidence="7">Cytoplasm</location>
    </subcellularLocation>
    <subcellularLocation>
        <location evidence="7">Nucleus</location>
    </subcellularLocation>
</comment>
<dbReference type="InterPro" id="IPR001132">
    <property type="entry name" value="SMAD_dom_Dwarfin-type"/>
</dbReference>
<dbReference type="InterPro" id="IPR017855">
    <property type="entry name" value="SMAD-like_dom_sf"/>
</dbReference>
<accession>A0A090LFC2</accession>
<dbReference type="GO" id="GO:0050793">
    <property type="term" value="P:regulation of developmental process"/>
    <property type="evidence" value="ECO:0007669"/>
    <property type="project" value="UniProtKB-ARBA"/>
</dbReference>
<dbReference type="InterPro" id="IPR013790">
    <property type="entry name" value="Dwarfin"/>
</dbReference>
<dbReference type="RefSeq" id="XP_024506043.1">
    <property type="nucleotide sequence ID" value="XM_024652469.1"/>
</dbReference>
<protein>
    <recommendedName>
        <fullName evidence="7">Mothers against decapentaplegic homolog</fullName>
        <shortName evidence="7">MAD homolog</shortName>
        <shortName evidence="7">Mothers against DPP homolog</shortName>
    </recommendedName>
    <alternativeName>
        <fullName evidence="7">SMAD family member</fullName>
    </alternativeName>
</protein>
<evidence type="ECO:0000256" key="1">
    <source>
        <dbReference type="ARBA" id="ARBA00005545"/>
    </source>
</evidence>
<dbReference type="AlphaFoldDB" id="A0A090LFC2"/>
<dbReference type="WBParaSite" id="SRAE_2000150900.1">
    <property type="protein sequence ID" value="SRAE_2000150900.1"/>
    <property type="gene ID" value="WBGene00261714"/>
</dbReference>
<dbReference type="Gene3D" id="3.90.520.10">
    <property type="entry name" value="SMAD MH1 domain"/>
    <property type="match status" value="1"/>
</dbReference>
<dbReference type="SUPFAM" id="SSF56366">
    <property type="entry name" value="SMAD MH1 domain"/>
    <property type="match status" value="1"/>
</dbReference>
<dbReference type="WormBase" id="SRAE_2000150900">
    <property type="protein sequence ID" value="SRP10530"/>
    <property type="gene ID" value="WBGene00261714"/>
</dbReference>
<dbReference type="GO" id="GO:0051239">
    <property type="term" value="P:regulation of multicellular organismal process"/>
    <property type="evidence" value="ECO:0007669"/>
    <property type="project" value="UniProtKB-ARBA"/>
</dbReference>
<dbReference type="PANTHER" id="PTHR13703:SF54">
    <property type="entry name" value="MOTHERS AGAINST DECAPENTAPLEGIC HOMOLOG"/>
    <property type="match status" value="1"/>
</dbReference>
<dbReference type="STRING" id="34506.A0A090LFC2"/>
<dbReference type="OrthoDB" id="5946219at2759"/>
<gene>
    <name evidence="11 13 14" type="ORF">SRAE_2000150900</name>
</gene>
<dbReference type="GO" id="GO:0060395">
    <property type="term" value="P:SMAD protein signal transduction"/>
    <property type="evidence" value="ECO:0007669"/>
    <property type="project" value="TreeGrafter"/>
</dbReference>
<dbReference type="SUPFAM" id="SSF49879">
    <property type="entry name" value="SMAD/FHA domain"/>
    <property type="match status" value="1"/>
</dbReference>
<dbReference type="GO" id="GO:0030154">
    <property type="term" value="P:cell differentiation"/>
    <property type="evidence" value="ECO:0007669"/>
    <property type="project" value="TreeGrafter"/>
</dbReference>
<dbReference type="GO" id="GO:0071144">
    <property type="term" value="C:heteromeric SMAD protein complex"/>
    <property type="evidence" value="ECO:0007669"/>
    <property type="project" value="TreeGrafter"/>
</dbReference>
<evidence type="ECO:0000259" key="10">
    <source>
        <dbReference type="PROSITE" id="PS51076"/>
    </source>
</evidence>
<sequence>MPIDCTIWCLLSEKRRYMEKLWRKRLLITADEKKARRRFLRLMQGFDAEDLDVLKKAVESGGLDIKQCAPGPPMETLDMELPGSSKMITNDGEDEVVFDAKYDDSGLIPQIDKPMSMPYLCCKMWRWKELQVDAALHKLELMPWCRFGRVTINNATVSCCNPYHYGLWIKPELSHTIDEDENTGTILSNNDNTHLLRGNNLSNDTGYGGCSNSSDKFSTPKHHSRQHIENQPRPGSIMSAPTIPNLTTSIEKAVPVEGGFIHKGIEMTSFPSPNSPKRYPSRILSDDSLDEYLKSAPPPPPPDLSPAPSLRQYANQKISQHASAHSQALTWGRLARWEKKERVGEVISLYGEFVAVGLLAGTVFDSQDIQCDWDIDNEVSFSLIKKSETDDYEDIWLYNSGTRPLFISISSSTSNQKGDAIRRLCNGYCIRVHRIILCPEESRVMSNVDPANTMSFLTISVGVGWGVNYQKLYLTELPCRYEIIFS</sequence>
<dbReference type="GeneID" id="36379208"/>
<dbReference type="GO" id="GO:0005737">
    <property type="term" value="C:cytoplasm"/>
    <property type="evidence" value="ECO:0007669"/>
    <property type="project" value="UniProtKB-SubCell"/>
</dbReference>
<dbReference type="Pfam" id="PF03166">
    <property type="entry name" value="MH2"/>
    <property type="match status" value="1"/>
</dbReference>
<feature type="region of interest" description="Disordered" evidence="8">
    <location>
        <begin position="290"/>
        <end position="309"/>
    </location>
</feature>
<dbReference type="InterPro" id="IPR013019">
    <property type="entry name" value="MAD_homology_MH1"/>
</dbReference>
<dbReference type="CTD" id="36379208"/>
<name>A0A090LFC2_STRRB</name>
<evidence type="ECO:0000259" key="9">
    <source>
        <dbReference type="PROSITE" id="PS51075"/>
    </source>
</evidence>
<dbReference type="GO" id="GO:0009791">
    <property type="term" value="P:post-embryonic development"/>
    <property type="evidence" value="ECO:0007669"/>
    <property type="project" value="UniProtKB-ARBA"/>
</dbReference>
<dbReference type="PROSITE" id="PS51076">
    <property type="entry name" value="MH2"/>
    <property type="match status" value="1"/>
</dbReference>
<evidence type="ECO:0000313" key="12">
    <source>
        <dbReference type="Proteomes" id="UP000035682"/>
    </source>
</evidence>
<dbReference type="PROSITE" id="PS51075">
    <property type="entry name" value="MH1"/>
    <property type="match status" value="1"/>
</dbReference>
<reference evidence="13" key="2">
    <citation type="submission" date="2020-12" db="UniProtKB">
        <authorList>
            <consortium name="WormBaseParasite"/>
        </authorList>
    </citation>
    <scope>IDENTIFICATION</scope>
</reference>
<keyword evidence="12" id="KW-1185">Reference proteome</keyword>
<keyword evidence="4 7" id="KW-0805">Transcription regulation</keyword>
<organism evidence="11">
    <name type="scientific">Strongyloides ratti</name>
    <name type="common">Parasitic roundworm</name>
    <dbReference type="NCBI Taxonomy" id="34506"/>
    <lineage>
        <taxon>Eukaryota</taxon>
        <taxon>Metazoa</taxon>
        <taxon>Ecdysozoa</taxon>
        <taxon>Nematoda</taxon>
        <taxon>Chromadorea</taxon>
        <taxon>Rhabditida</taxon>
        <taxon>Tylenchina</taxon>
        <taxon>Panagrolaimomorpha</taxon>
        <taxon>Strongyloidoidea</taxon>
        <taxon>Strongyloididae</taxon>
        <taxon>Strongyloides</taxon>
    </lineage>
</organism>
<dbReference type="SMART" id="SM00524">
    <property type="entry name" value="DWB"/>
    <property type="match status" value="1"/>
</dbReference>
<evidence type="ECO:0000256" key="2">
    <source>
        <dbReference type="ARBA" id="ARBA00022723"/>
    </source>
</evidence>
<dbReference type="GO" id="GO:0140416">
    <property type="term" value="F:transcription regulator inhibitor activity"/>
    <property type="evidence" value="ECO:0007669"/>
    <property type="project" value="TreeGrafter"/>
</dbReference>
<feature type="domain" description="MH2" evidence="10">
    <location>
        <begin position="331"/>
        <end position="486"/>
    </location>
</feature>
<feature type="compositionally biased region" description="Polar residues" evidence="8">
    <location>
        <begin position="207"/>
        <end position="217"/>
    </location>
</feature>
<dbReference type="GO" id="GO:0046872">
    <property type="term" value="F:metal ion binding"/>
    <property type="evidence" value="ECO:0007669"/>
    <property type="project" value="UniProtKB-KW"/>
</dbReference>
<dbReference type="InterPro" id="IPR008984">
    <property type="entry name" value="SMAD_FHA_dom_sf"/>
</dbReference>
<dbReference type="GO" id="GO:0006357">
    <property type="term" value="P:regulation of transcription by RNA polymerase II"/>
    <property type="evidence" value="ECO:0007669"/>
    <property type="project" value="TreeGrafter"/>
</dbReference>
<feature type="region of interest" description="Disordered" evidence="8">
    <location>
        <begin position="207"/>
        <end position="243"/>
    </location>
</feature>
<evidence type="ECO:0000256" key="3">
    <source>
        <dbReference type="ARBA" id="ARBA00022833"/>
    </source>
</evidence>